<dbReference type="PANTHER" id="PTHR46609">
    <property type="entry name" value="EXONUCLEASE, PHAGE-TYPE/RECB, C-TERMINAL DOMAIN-CONTAINING PROTEIN"/>
    <property type="match status" value="1"/>
</dbReference>
<sequence length="190" mass="21781">MYDVCARGKNGQPYSKYHDYKMELALERLTGKPTESFTSNAMQWGIDTEPKAKEAYTLQTMNEVQDVGFIDHPEIENFGASPDGLLLDMFGKPLNKAIEIKCPTSKTHLETLTSGKVNPQYIYQMASQLMCLGMKECVFMSFDPRFPADLQMFLYDFELTTEMEEEITEKVVKFNKEVDQVIKDLEKKVA</sequence>
<keyword evidence="3" id="KW-1185">Reference proteome</keyword>
<evidence type="ECO:0000313" key="3">
    <source>
        <dbReference type="Proteomes" id="UP001449178"/>
    </source>
</evidence>
<evidence type="ECO:0000259" key="1">
    <source>
        <dbReference type="Pfam" id="PF09588"/>
    </source>
</evidence>
<dbReference type="Pfam" id="PF09588">
    <property type="entry name" value="YqaJ"/>
    <property type="match status" value="1"/>
</dbReference>
<dbReference type="Proteomes" id="UP001449178">
    <property type="component" value="Chromosome"/>
</dbReference>
<dbReference type="EMBL" id="CP150637">
    <property type="protein sequence ID" value="WZW87071.1"/>
    <property type="molecule type" value="Genomic_DNA"/>
</dbReference>
<protein>
    <submittedName>
        <fullName evidence="2">Lambda exonuclease family protein</fullName>
    </submittedName>
</protein>
<keyword evidence="2" id="KW-0540">Nuclease</keyword>
<keyword evidence="2" id="KW-0269">Exonuclease</keyword>
<evidence type="ECO:0000313" key="2">
    <source>
        <dbReference type="EMBL" id="WZW87071.1"/>
    </source>
</evidence>
<dbReference type="CDD" id="cd22343">
    <property type="entry name" value="PDDEXK_lambda_exonuclease-like"/>
    <property type="match status" value="1"/>
</dbReference>
<dbReference type="RefSeq" id="WP_084331429.1">
    <property type="nucleotide sequence ID" value="NZ_AZOD01000009.1"/>
</dbReference>
<dbReference type="InterPro" id="IPR019080">
    <property type="entry name" value="YqaJ_viral_recombinase"/>
</dbReference>
<dbReference type="PANTHER" id="PTHR46609:SF6">
    <property type="entry name" value="EXONUCLEASE, PHAGE-TYPE_RECB, C-TERMINAL DOMAIN-CONTAINING PROTEIN-RELATED"/>
    <property type="match status" value="1"/>
</dbReference>
<keyword evidence="2" id="KW-0378">Hydrolase</keyword>
<feature type="domain" description="YqaJ viral recombinase" evidence="1">
    <location>
        <begin position="12"/>
        <end position="134"/>
    </location>
</feature>
<reference evidence="2 3" key="1">
    <citation type="submission" date="2024-03" db="EMBL/GenBank/DDBJ databases">
        <title>Complete Genome Sequence and Annotation of Ignatzschineria larvae DSM 13226.</title>
        <authorList>
            <person name="Cantrell E."/>
            <person name="Burcham Z.M."/>
        </authorList>
    </citation>
    <scope>NUCLEOTIDE SEQUENCE [LARGE SCALE GENOMIC DNA]</scope>
    <source>
        <strain evidence="2 3">DSM 13226</strain>
    </source>
</reference>
<organism evidence="2 3">
    <name type="scientific">Ignatzschineria larvae DSM 13226</name>
    <dbReference type="NCBI Taxonomy" id="1111732"/>
    <lineage>
        <taxon>Bacteria</taxon>
        <taxon>Pseudomonadati</taxon>
        <taxon>Pseudomonadota</taxon>
        <taxon>Gammaproteobacteria</taxon>
        <taxon>Cardiobacteriales</taxon>
        <taxon>Ignatzschineriaceae</taxon>
        <taxon>Ignatzschineria</taxon>
    </lineage>
</organism>
<dbReference type="InterPro" id="IPR011335">
    <property type="entry name" value="Restrct_endonuc-II-like"/>
</dbReference>
<name>A0ABZ3C257_9GAMM</name>
<proteinExistence type="predicted"/>
<accession>A0ABZ3C257</accession>
<dbReference type="InterPro" id="IPR051703">
    <property type="entry name" value="NF-kappa-B_Signaling_Reg"/>
</dbReference>
<dbReference type="SUPFAM" id="SSF52980">
    <property type="entry name" value="Restriction endonuclease-like"/>
    <property type="match status" value="1"/>
</dbReference>
<dbReference type="Gene3D" id="3.90.320.10">
    <property type="match status" value="1"/>
</dbReference>
<gene>
    <name evidence="2" type="ORF">WMO13_06705</name>
</gene>
<dbReference type="InterPro" id="IPR011604">
    <property type="entry name" value="PDDEXK-like_dom_sf"/>
</dbReference>
<dbReference type="GO" id="GO:0004527">
    <property type="term" value="F:exonuclease activity"/>
    <property type="evidence" value="ECO:0007669"/>
    <property type="project" value="UniProtKB-KW"/>
</dbReference>